<dbReference type="Ensembl" id="ENSSSCT00015109695.1">
    <property type="protein sequence ID" value="ENSSSCP00015046701.1"/>
    <property type="gene ID" value="ENSSSCG00015080631.1"/>
</dbReference>
<evidence type="ECO:0000256" key="11">
    <source>
        <dbReference type="ARBA" id="ARBA00023319"/>
    </source>
</evidence>
<feature type="region of interest" description="Disordered" evidence="17">
    <location>
        <begin position="1760"/>
        <end position="1784"/>
    </location>
</feature>
<comment type="catalytic activity">
    <reaction evidence="13">
        <text>L-seryl-[protein] + ATP = O-phospho-L-seryl-[protein] + ADP + H(+)</text>
        <dbReference type="Rhea" id="RHEA:17989"/>
        <dbReference type="Rhea" id="RHEA-COMP:9863"/>
        <dbReference type="Rhea" id="RHEA-COMP:11604"/>
        <dbReference type="ChEBI" id="CHEBI:15378"/>
        <dbReference type="ChEBI" id="CHEBI:29999"/>
        <dbReference type="ChEBI" id="CHEBI:30616"/>
        <dbReference type="ChEBI" id="CHEBI:83421"/>
        <dbReference type="ChEBI" id="CHEBI:456216"/>
        <dbReference type="EC" id="2.7.11.1"/>
    </reaction>
</comment>
<dbReference type="EC" id="2.7.11.1" evidence="3"/>
<feature type="region of interest" description="Disordered" evidence="17">
    <location>
        <begin position="602"/>
        <end position="678"/>
    </location>
</feature>
<reference evidence="20" key="1">
    <citation type="submission" date="2025-08" db="UniProtKB">
        <authorList>
            <consortium name="Ensembl"/>
        </authorList>
    </citation>
    <scope>IDENTIFICATION</scope>
</reference>
<evidence type="ECO:0000256" key="14">
    <source>
        <dbReference type="ARBA" id="ARBA00059647"/>
    </source>
</evidence>
<evidence type="ECO:0000256" key="16">
    <source>
        <dbReference type="ARBA" id="ARBA00080408"/>
    </source>
</evidence>
<feature type="compositionally biased region" description="Polar residues" evidence="17">
    <location>
        <begin position="1519"/>
        <end position="1531"/>
    </location>
</feature>
<feature type="region of interest" description="Disordered" evidence="17">
    <location>
        <begin position="1822"/>
        <end position="1847"/>
    </location>
</feature>
<protein>
    <recommendedName>
        <fullName evidence="15">Alpha-protein kinase 2</fullName>
        <ecNumber evidence="3">2.7.11.1</ecNumber>
    </recommendedName>
    <alternativeName>
        <fullName evidence="16">Heart alpha-protein kinase</fullName>
    </alternativeName>
</protein>
<evidence type="ECO:0000256" key="4">
    <source>
        <dbReference type="ARBA" id="ARBA00022475"/>
    </source>
</evidence>
<keyword evidence="9" id="KW-0472">Membrane</keyword>
<evidence type="ECO:0000313" key="21">
    <source>
        <dbReference type="Proteomes" id="UP000694726"/>
    </source>
</evidence>
<dbReference type="SMART" id="SM00408">
    <property type="entry name" value="IGc2"/>
    <property type="match status" value="2"/>
</dbReference>
<evidence type="ECO:0000256" key="1">
    <source>
        <dbReference type="ARBA" id="ARBA00004187"/>
    </source>
</evidence>
<dbReference type="GO" id="GO:0004674">
    <property type="term" value="F:protein serine/threonine kinase activity"/>
    <property type="evidence" value="ECO:0007669"/>
    <property type="project" value="UniProtKB-KW"/>
</dbReference>
<dbReference type="Proteomes" id="UP000694726">
    <property type="component" value="Unplaced"/>
</dbReference>
<dbReference type="InterPro" id="IPR004166">
    <property type="entry name" value="a-kinase_dom"/>
</dbReference>
<dbReference type="SUPFAM" id="SSF48726">
    <property type="entry name" value="Immunoglobulin"/>
    <property type="match status" value="2"/>
</dbReference>
<feature type="compositionally biased region" description="Polar residues" evidence="17">
    <location>
        <begin position="1207"/>
        <end position="1216"/>
    </location>
</feature>
<dbReference type="FunFam" id="2.60.40.10:FF:000032">
    <property type="entry name" value="palladin isoform X1"/>
    <property type="match status" value="1"/>
</dbReference>
<comment type="similarity">
    <text evidence="2">Belongs to the protein kinase superfamily. Alpha-type protein kinase family. ALPK subfamily.</text>
</comment>
<dbReference type="Pfam" id="PF02816">
    <property type="entry name" value="Alpha_kinase"/>
    <property type="match status" value="1"/>
</dbReference>
<evidence type="ECO:0000259" key="18">
    <source>
        <dbReference type="PROSITE" id="PS50835"/>
    </source>
</evidence>
<keyword evidence="6" id="KW-0808">Transferase</keyword>
<comment type="subcellular location">
    <subcellularLocation>
        <location evidence="1">Basolateral cell membrane</location>
    </subcellularLocation>
</comment>
<feature type="compositionally biased region" description="Low complexity" evidence="17">
    <location>
        <begin position="537"/>
        <end position="548"/>
    </location>
</feature>
<dbReference type="GO" id="GO:0016323">
    <property type="term" value="C:basolateral plasma membrane"/>
    <property type="evidence" value="ECO:0007669"/>
    <property type="project" value="UniProtKB-SubCell"/>
</dbReference>
<dbReference type="Gene3D" id="3.20.200.10">
    <property type="entry name" value="MHCK/EF2 kinase"/>
    <property type="match status" value="1"/>
</dbReference>
<feature type="region of interest" description="Disordered" evidence="17">
    <location>
        <begin position="2198"/>
        <end position="2233"/>
    </location>
</feature>
<feature type="region of interest" description="Disordered" evidence="17">
    <location>
        <begin position="1350"/>
        <end position="1389"/>
    </location>
</feature>
<feature type="region of interest" description="Disordered" evidence="17">
    <location>
        <begin position="1616"/>
        <end position="1685"/>
    </location>
</feature>
<dbReference type="InterPro" id="IPR003598">
    <property type="entry name" value="Ig_sub2"/>
</dbReference>
<dbReference type="SMART" id="SM00811">
    <property type="entry name" value="Alpha_kinase"/>
    <property type="match status" value="1"/>
</dbReference>
<feature type="region of interest" description="Disordered" evidence="17">
    <location>
        <begin position="1171"/>
        <end position="1223"/>
    </location>
</feature>
<keyword evidence="7" id="KW-0677">Repeat</keyword>
<evidence type="ECO:0000259" key="19">
    <source>
        <dbReference type="PROSITE" id="PS51158"/>
    </source>
</evidence>
<evidence type="ECO:0000256" key="10">
    <source>
        <dbReference type="ARBA" id="ARBA00023157"/>
    </source>
</evidence>
<keyword evidence="11" id="KW-0393">Immunoglobulin domain</keyword>
<feature type="domain" description="Ig-like" evidence="18">
    <location>
        <begin position="95"/>
        <end position="193"/>
    </location>
</feature>
<evidence type="ECO:0000256" key="13">
    <source>
        <dbReference type="ARBA" id="ARBA00048679"/>
    </source>
</evidence>
<keyword evidence="8" id="KW-0418">Kinase</keyword>
<evidence type="ECO:0000256" key="8">
    <source>
        <dbReference type="ARBA" id="ARBA00022777"/>
    </source>
</evidence>
<feature type="compositionally biased region" description="Polar residues" evidence="17">
    <location>
        <begin position="367"/>
        <end position="381"/>
    </location>
</feature>
<dbReference type="InterPro" id="IPR003599">
    <property type="entry name" value="Ig_sub"/>
</dbReference>
<feature type="compositionally biased region" description="Basic and acidic residues" evidence="17">
    <location>
        <begin position="1190"/>
        <end position="1206"/>
    </location>
</feature>
<feature type="compositionally biased region" description="Polar residues" evidence="17">
    <location>
        <begin position="245"/>
        <end position="256"/>
    </location>
</feature>
<dbReference type="PROSITE" id="PS51158">
    <property type="entry name" value="ALPHA_KINASE"/>
    <property type="match status" value="1"/>
</dbReference>
<feature type="region of interest" description="Disordered" evidence="17">
    <location>
        <begin position="1002"/>
        <end position="1056"/>
    </location>
</feature>
<evidence type="ECO:0000256" key="2">
    <source>
        <dbReference type="ARBA" id="ARBA00008651"/>
    </source>
</evidence>
<feature type="region of interest" description="Disordered" evidence="17">
    <location>
        <begin position="799"/>
        <end position="861"/>
    </location>
</feature>
<dbReference type="Gene3D" id="2.60.40.10">
    <property type="entry name" value="Immunoglobulins"/>
    <property type="match status" value="2"/>
</dbReference>
<dbReference type="InterPro" id="IPR007110">
    <property type="entry name" value="Ig-like_dom"/>
</dbReference>
<feature type="compositionally biased region" description="Basic and acidic residues" evidence="17">
    <location>
        <begin position="1836"/>
        <end position="1846"/>
    </location>
</feature>
<dbReference type="SMART" id="SM00409">
    <property type="entry name" value="IG"/>
    <property type="match status" value="2"/>
</dbReference>
<dbReference type="CDD" id="cd16974">
    <property type="entry name" value="Alpha_kinase_ALPK2"/>
    <property type="match status" value="1"/>
</dbReference>
<dbReference type="FunFam" id="3.20.200.10:FF:000005">
    <property type="entry name" value="Alpha-protein kinase 2"/>
    <property type="match status" value="1"/>
</dbReference>
<evidence type="ECO:0000256" key="5">
    <source>
        <dbReference type="ARBA" id="ARBA00022527"/>
    </source>
</evidence>
<name>A0A8D0QK78_PIG</name>
<dbReference type="CDD" id="cd20951">
    <property type="entry name" value="IgI_titin_I1-like"/>
    <property type="match status" value="1"/>
</dbReference>
<dbReference type="SUPFAM" id="SSF56112">
    <property type="entry name" value="Protein kinase-like (PK-like)"/>
    <property type="match status" value="1"/>
</dbReference>
<feature type="compositionally biased region" description="Polar residues" evidence="17">
    <location>
        <begin position="1354"/>
        <end position="1372"/>
    </location>
</feature>
<comment type="catalytic activity">
    <reaction evidence="12">
        <text>L-threonyl-[protein] + ATP = O-phospho-L-threonyl-[protein] + ADP + H(+)</text>
        <dbReference type="Rhea" id="RHEA:46608"/>
        <dbReference type="Rhea" id="RHEA-COMP:11060"/>
        <dbReference type="Rhea" id="RHEA-COMP:11605"/>
        <dbReference type="ChEBI" id="CHEBI:15378"/>
        <dbReference type="ChEBI" id="CHEBI:30013"/>
        <dbReference type="ChEBI" id="CHEBI:30616"/>
        <dbReference type="ChEBI" id="CHEBI:61977"/>
        <dbReference type="ChEBI" id="CHEBI:456216"/>
        <dbReference type="EC" id="2.7.11.1"/>
    </reaction>
</comment>
<feature type="compositionally biased region" description="Basic and acidic residues" evidence="17">
    <location>
        <begin position="603"/>
        <end position="622"/>
    </location>
</feature>
<proteinExistence type="inferred from homology"/>
<feature type="region of interest" description="Disordered" evidence="17">
    <location>
        <begin position="1110"/>
        <end position="1136"/>
    </location>
</feature>
<dbReference type="PANTHER" id="PTHR47091">
    <property type="entry name" value="ALPHA-PROTEIN KINASE 2-RELATED"/>
    <property type="match status" value="1"/>
</dbReference>
<feature type="region of interest" description="Disordered" evidence="17">
    <location>
        <begin position="367"/>
        <end position="394"/>
    </location>
</feature>
<dbReference type="GO" id="GO:0005524">
    <property type="term" value="F:ATP binding"/>
    <property type="evidence" value="ECO:0007669"/>
    <property type="project" value="InterPro"/>
</dbReference>
<feature type="region of interest" description="Disordered" evidence="17">
    <location>
        <begin position="1693"/>
        <end position="1712"/>
    </location>
</feature>
<feature type="domain" description="Alpha-type protein kinase" evidence="19">
    <location>
        <begin position="1964"/>
        <end position="2196"/>
    </location>
</feature>
<evidence type="ECO:0000256" key="6">
    <source>
        <dbReference type="ARBA" id="ARBA00022679"/>
    </source>
</evidence>
<feature type="region of interest" description="Disordered" evidence="17">
    <location>
        <begin position="220"/>
        <end position="260"/>
    </location>
</feature>
<evidence type="ECO:0000256" key="3">
    <source>
        <dbReference type="ARBA" id="ARBA00012513"/>
    </source>
</evidence>
<evidence type="ECO:0000313" key="20">
    <source>
        <dbReference type="Ensembl" id="ENSSSCP00015046701.1"/>
    </source>
</evidence>
<evidence type="ECO:0000256" key="7">
    <source>
        <dbReference type="ARBA" id="ARBA00022737"/>
    </source>
</evidence>
<comment type="function">
    <text evidence="14">Protein kinase that recognizes phosphorylation sites in which the surrounding peptides have an alpha-helical conformation. Regulates cardiac development and cardiomyocyte differentiation by negatively regulating Wnt/beta-catenin signaling.</text>
</comment>
<feature type="region of interest" description="Disordered" evidence="17">
    <location>
        <begin position="1519"/>
        <end position="1595"/>
    </location>
</feature>
<feature type="region of interest" description="Disordered" evidence="17">
    <location>
        <begin position="273"/>
        <end position="309"/>
    </location>
</feature>
<keyword evidence="10" id="KW-1015">Disulfide bond</keyword>
<organism evidence="20 21">
    <name type="scientific">Sus scrofa</name>
    <name type="common">Pig</name>
    <dbReference type="NCBI Taxonomy" id="9823"/>
    <lineage>
        <taxon>Eukaryota</taxon>
        <taxon>Metazoa</taxon>
        <taxon>Chordata</taxon>
        <taxon>Craniata</taxon>
        <taxon>Vertebrata</taxon>
        <taxon>Euteleostomi</taxon>
        <taxon>Mammalia</taxon>
        <taxon>Eutheria</taxon>
        <taxon>Laurasiatheria</taxon>
        <taxon>Artiodactyla</taxon>
        <taxon>Suina</taxon>
        <taxon>Suidae</taxon>
        <taxon>Sus</taxon>
    </lineage>
</organism>
<feature type="compositionally biased region" description="Basic and acidic residues" evidence="17">
    <location>
        <begin position="1533"/>
        <end position="1549"/>
    </location>
</feature>
<dbReference type="InterPro" id="IPR013098">
    <property type="entry name" value="Ig_I-set"/>
</dbReference>
<feature type="compositionally biased region" description="Polar residues" evidence="17">
    <location>
        <begin position="503"/>
        <end position="517"/>
    </location>
</feature>
<feature type="compositionally biased region" description="Basic and acidic residues" evidence="17">
    <location>
        <begin position="279"/>
        <end position="299"/>
    </location>
</feature>
<sequence length="2233" mass="241372">MQVLCSSPLCYCSLVVGDPTVAPSAYFSDSLVIHVLRRMINLSSRVLTFGEARKHEPQPDLTVFFFVVSAPWLGYVMTEPTMFTWHERMTDSGGPQRCTLCFLSTLLSQKIPEKSDAVLRCMISGQPKPEVTWYKNGRTIDNCGIVSSYEFFENQYIHVLHLSCCTPEDTAVYQISAKNCFGMICCSASIEVECSSENLQLSPSPKDEGDAGWNREMETYEQENTSQIDEKEHPYREEERIASGPPTSADSPSSQFDGPCSLQLLANNDLDVSSSENLSDVKDTRQTEEACDPNHREETADGLLFPNSSNIPSKEGGFCHRIVHSRVSRLMEGALECNGPNEEDLNSSHHNPKVQKYISFSLPLTEAASSTSPGDRSTVNKPISPPASSIDSDSDYELCPEITLTYTEEFSDDDLEYLECSDVMTDYSNAVWQRNLQGTGHVFLLESDDEEMEFHECGLGGCERFLSEMGCGPLVSDDTGPMDATTGLRGHHSPPQEVGVRSSLASTGCASSQQTGMTLMLGPHRDGTSMVTDQERSNAPAASEAAENGYSGIPGETRDSQAGEGFASDNLLTMDKAVTGRKGKCLSGEFRKSGMNQCWESAAEERAAGKDSLSRRSTEKPARARPPGVKGRARKLNPNLDERAAEASLNRLCPKGPVKHPCTPSDQRASSHARAEATDLNSQLPAGGCAVPAQAEQGAETLQTPPGLLPSKGSLDFWGEGVWIKNVYETSLVPERSDQPQVQIQETGRERISLSQMPAFSESASTGTMTNSFPNLGGTHKENASLTQYLEVENCARDPQQEENQDGAGHAPGRSWGDLGPAPNTPEASRENMPLCELSVHLPQGNSPAPRGPQLPSVASPELVHTVPTLEALCDGPRDREAAWGTECLEAGDQETCDTMGSLVGAPVGKYLPQEICSMDSELAGQYKVSDLWSPDDKTLDVLLQTGGSEPPWSTYESSKERNSAMPPLFISTFTWNLAPRASKDAPGDNLAKAENSTSALASMVKAGQERLSPSNSGWLEERQPPSSENGSPVGFKEGRDEGSRAQETADTWASHSSIVFSQETPTMLTANLECAKVTGEDGDTSALSTATQVHPLKYLPVSMAGNSHARGLESLPRAPGENTSHLPPDTQLGRTLNSTATESSKELPRVAPSGPEAHVCVLQPPEGKSLCGTSPVQMDDWSGKRQTLHRADDRSLDENFPEKGSETTQRAQQGSPDADFQESLPTASVQGEINLVPLDNSAANSREERGQSPGLGTSVSMVAESTTESARGALSNVPPLCNLLPEGSKESGPGYGEAGRKLKIITLEASVSETWPGSKCNELEGGLMIPDRVWAASDVLKAGAAMPELTSPEAVSSCSPRTGPGSASANNRDIHGGKDKASNTHWSSLPSQYLSQPRLLESSVDPVDEMELCVSDLLPEASKTGRRENVNVSQNPLGIERPAFLKQFLACPQILESSVDPIEGPGMLEWKARVETPELPESPLEVRVERKLNVGNLAQRVDVQPAVWQVLCPQPSGENIPNVNSITQGQEDSERGEAGQSQHDKAKGDVQSAILPAPGPVEGRETIPSRCSRSPVEGGNERRSGEPEPRKNDKAELVFPILPLSSHLAVMTPASVGADSHHSTGQSHDVPGNDLREPRSQNACSDSERGAVKSEYGSHLLPSSGLTQGALMSSEGSVTDFSRSHDIEECKIEGPPIGESKPPGTSGSPTVTLALISREGASEKVPKVLQGPCQQGSTLGHGEKLGEEKAGHVVAQAGSLPGAPPAGTGSEKVKEKQATPGSGCLAEGVKRKILSRVAALRLRLEERENVRKKTILLKKSPKLEPSVSSTDEKEDPQRPPCKPEGRAPVLLKKIQAEIFPDHPGNIKLSCQFAEIHEDSTVMWTKDSKLIAQAQRRAGDDSAVSLAIVQAGQKDQGLYYCCINNSYGKVTAEFNLTAEVLKQLSSHPDVKGYEEIEFSQLIFEDDFLNGSYFGGHLRGQIATEQLHFGEGVHRKAFRSTVMQGLMPVFEPGHACVLKVHNAVAYGTRNNDELIQRNYKLAAQECYVQNTARCYAKIYAAEAQPLEGFGEVPEIIPIFLIHRPENNIPYATVEEELIGEFVKYSIRDGKEINFLRRESEAGQKCCTFQHWVYQKTSGCLLVTDMQGVGMKLTDVGIATLAKGYKGFKGNCSMTFIDQFKALHQCNKYCKMLGLKSLQNNNQKPKKPSIGKNKIQPNSTTVKKLASGAPVEKRT</sequence>
<dbReference type="InterPro" id="IPR011009">
    <property type="entry name" value="Kinase-like_dom_sf"/>
</dbReference>
<dbReference type="InterPro" id="IPR036179">
    <property type="entry name" value="Ig-like_dom_sf"/>
</dbReference>
<accession>A0A8D0QK78</accession>
<evidence type="ECO:0000256" key="12">
    <source>
        <dbReference type="ARBA" id="ARBA00047899"/>
    </source>
</evidence>
<feature type="compositionally biased region" description="Basic and acidic residues" evidence="17">
    <location>
        <begin position="228"/>
        <end position="241"/>
    </location>
</feature>
<feature type="compositionally biased region" description="Basic and acidic residues" evidence="17">
    <location>
        <begin position="1580"/>
        <end position="1595"/>
    </location>
</feature>
<keyword evidence="5" id="KW-0723">Serine/threonine-protein kinase</keyword>
<evidence type="ECO:0000256" key="17">
    <source>
        <dbReference type="SAM" id="MobiDB-lite"/>
    </source>
</evidence>
<evidence type="ECO:0000256" key="9">
    <source>
        <dbReference type="ARBA" id="ARBA00023136"/>
    </source>
</evidence>
<feature type="compositionally biased region" description="Polar residues" evidence="17">
    <location>
        <begin position="1046"/>
        <end position="1056"/>
    </location>
</feature>
<feature type="compositionally biased region" description="Polar residues" evidence="17">
    <location>
        <begin position="1665"/>
        <end position="1682"/>
    </location>
</feature>
<dbReference type="InterPro" id="IPR013783">
    <property type="entry name" value="Ig-like_fold"/>
</dbReference>
<evidence type="ECO:0000256" key="15">
    <source>
        <dbReference type="ARBA" id="ARBA00073273"/>
    </source>
</evidence>
<dbReference type="PANTHER" id="PTHR47091:SF2">
    <property type="entry name" value="ALPHA-PROTEIN KINASE 2"/>
    <property type="match status" value="1"/>
</dbReference>
<feature type="region of interest" description="Disordered" evidence="17">
    <location>
        <begin position="479"/>
        <end position="564"/>
    </location>
</feature>
<dbReference type="Pfam" id="PF07679">
    <property type="entry name" value="I-set"/>
    <property type="match status" value="2"/>
</dbReference>
<feature type="compositionally biased region" description="Basic and acidic residues" evidence="17">
    <location>
        <begin position="1373"/>
        <end position="1383"/>
    </location>
</feature>
<feature type="domain" description="Ig-like" evidence="18">
    <location>
        <begin position="1849"/>
        <end position="1937"/>
    </location>
</feature>
<dbReference type="PROSITE" id="PS50835">
    <property type="entry name" value="IG_LIKE"/>
    <property type="match status" value="2"/>
</dbReference>
<keyword evidence="4" id="KW-1003">Cell membrane</keyword>